<name>A0ABY3VHE0_9MYCO</name>
<keyword evidence="2" id="KW-1185">Reference proteome</keyword>
<sequence>MAASRQSPSRYQREQRFTVVSWAVLVALGALLAAYHNWSTERSASSDDGAAPPVAPTLTMHAWLDQSQPAINGMVAARNDIAAAASRQDIAATGKACRHAADAVTDLRGHMPSPEAPVNQSLQQAISSYTAGFPFCVSASGNVDGQGMQLAARFISEGDTAMQLALDIMADEPGGQGGAFGVLIV</sequence>
<dbReference type="EMBL" id="CP092488">
    <property type="protein sequence ID" value="UMB68751.1"/>
    <property type="molecule type" value="Genomic_DNA"/>
</dbReference>
<dbReference type="RefSeq" id="WP_240260237.1">
    <property type="nucleotide sequence ID" value="NZ_CP092488.2"/>
</dbReference>
<accession>A0ABY3VHE0</accession>
<organism evidence="1 2">
    <name type="scientific">Mycobacterium paraterrae</name>
    <dbReference type="NCBI Taxonomy" id="577492"/>
    <lineage>
        <taxon>Bacteria</taxon>
        <taxon>Bacillati</taxon>
        <taxon>Actinomycetota</taxon>
        <taxon>Actinomycetes</taxon>
        <taxon>Mycobacteriales</taxon>
        <taxon>Mycobacteriaceae</taxon>
        <taxon>Mycobacterium</taxon>
    </lineage>
</organism>
<protein>
    <submittedName>
        <fullName evidence="1">Uncharacterized protein</fullName>
    </submittedName>
</protein>
<evidence type="ECO:0000313" key="2">
    <source>
        <dbReference type="Proteomes" id="UP001055336"/>
    </source>
</evidence>
<gene>
    <name evidence="1" type="ORF">MKK62_20455</name>
</gene>
<evidence type="ECO:0000313" key="1">
    <source>
        <dbReference type="EMBL" id="UMB68751.1"/>
    </source>
</evidence>
<dbReference type="Proteomes" id="UP001055336">
    <property type="component" value="Chromosome"/>
</dbReference>
<reference evidence="1" key="1">
    <citation type="submission" date="2022-08" db="EMBL/GenBank/DDBJ databases">
        <title>Whole genome sequencing of non-tuberculosis mycobacteria type-strains.</title>
        <authorList>
            <person name="Igarashi Y."/>
            <person name="Osugi A."/>
            <person name="Mitarai S."/>
        </authorList>
    </citation>
    <scope>NUCLEOTIDE SEQUENCE</scope>
    <source>
        <strain evidence="1">DSM 45127</strain>
    </source>
</reference>
<proteinExistence type="predicted"/>